<dbReference type="EMBL" id="DUZY01000005">
    <property type="protein sequence ID" value="DAD38756.1"/>
    <property type="molecule type" value="Genomic_DNA"/>
</dbReference>
<evidence type="ECO:0000256" key="1">
    <source>
        <dbReference type="SAM" id="MobiDB-lite"/>
    </source>
</evidence>
<sequence length="47" mass="4883">MPTRFRRGGGKKKSTNTISTTIEPVLVLHVHPATATSSTASSTKASA</sequence>
<dbReference type="Proteomes" id="UP000607653">
    <property type="component" value="Unassembled WGS sequence"/>
</dbReference>
<feature type="region of interest" description="Disordered" evidence="1">
    <location>
        <begin position="1"/>
        <end position="20"/>
    </location>
</feature>
<name>A0A822Z722_NELNU</name>
<accession>A0A822Z722</accession>
<proteinExistence type="predicted"/>
<evidence type="ECO:0000313" key="3">
    <source>
        <dbReference type="Proteomes" id="UP000607653"/>
    </source>
</evidence>
<organism evidence="2 3">
    <name type="scientific">Nelumbo nucifera</name>
    <name type="common">Sacred lotus</name>
    <dbReference type="NCBI Taxonomy" id="4432"/>
    <lineage>
        <taxon>Eukaryota</taxon>
        <taxon>Viridiplantae</taxon>
        <taxon>Streptophyta</taxon>
        <taxon>Embryophyta</taxon>
        <taxon>Tracheophyta</taxon>
        <taxon>Spermatophyta</taxon>
        <taxon>Magnoliopsida</taxon>
        <taxon>Proteales</taxon>
        <taxon>Nelumbonaceae</taxon>
        <taxon>Nelumbo</taxon>
    </lineage>
</organism>
<dbReference type="AlphaFoldDB" id="A0A822Z722"/>
<evidence type="ECO:0000313" key="2">
    <source>
        <dbReference type="EMBL" id="DAD38756.1"/>
    </source>
</evidence>
<gene>
    <name evidence="2" type="ORF">HUJ06_013078</name>
</gene>
<feature type="compositionally biased region" description="Basic residues" evidence="1">
    <location>
        <begin position="1"/>
        <end position="14"/>
    </location>
</feature>
<reference evidence="2 3" key="1">
    <citation type="journal article" date="2020" name="Mol. Biol. Evol.">
        <title>Distinct Expression and Methylation Patterns for Genes with Different Fates following a Single Whole-Genome Duplication in Flowering Plants.</title>
        <authorList>
            <person name="Shi T."/>
            <person name="Rahmani R.S."/>
            <person name="Gugger P.F."/>
            <person name="Wang M."/>
            <person name="Li H."/>
            <person name="Zhang Y."/>
            <person name="Li Z."/>
            <person name="Wang Q."/>
            <person name="Van de Peer Y."/>
            <person name="Marchal K."/>
            <person name="Chen J."/>
        </authorList>
    </citation>
    <scope>NUCLEOTIDE SEQUENCE [LARGE SCALE GENOMIC DNA]</scope>
    <source>
        <tissue evidence="2">Leaf</tissue>
    </source>
</reference>
<protein>
    <submittedName>
        <fullName evidence="2">Uncharacterized protein</fullName>
    </submittedName>
</protein>
<keyword evidence="3" id="KW-1185">Reference proteome</keyword>
<comment type="caution">
    <text evidence="2">The sequence shown here is derived from an EMBL/GenBank/DDBJ whole genome shotgun (WGS) entry which is preliminary data.</text>
</comment>